<proteinExistence type="predicted"/>
<feature type="region of interest" description="Disordered" evidence="1">
    <location>
        <begin position="1"/>
        <end position="131"/>
    </location>
</feature>
<feature type="compositionally biased region" description="Basic and acidic residues" evidence="1">
    <location>
        <begin position="59"/>
        <end position="91"/>
    </location>
</feature>
<evidence type="ECO:0000313" key="3">
    <source>
        <dbReference type="Proteomes" id="UP000005237"/>
    </source>
</evidence>
<feature type="compositionally biased region" description="Basic residues" evidence="1">
    <location>
        <begin position="45"/>
        <end position="58"/>
    </location>
</feature>
<dbReference type="AlphaFoldDB" id="A0A8R1EU32"/>
<accession>A0A8R1EU32</accession>
<reference evidence="3" key="1">
    <citation type="submission" date="2010-08" db="EMBL/GenBank/DDBJ databases">
        <authorList>
            <consortium name="Caenorhabditis japonica Sequencing Consortium"/>
            <person name="Wilson R.K."/>
        </authorList>
    </citation>
    <scope>NUCLEOTIDE SEQUENCE [LARGE SCALE GENOMIC DNA]</scope>
    <source>
        <strain evidence="3">DF5081</strain>
    </source>
</reference>
<dbReference type="EnsemblMetazoa" id="CJA42145b.1">
    <property type="protein sequence ID" value="CJA42145b.1"/>
    <property type="gene ID" value="WBGene00217993"/>
</dbReference>
<dbReference type="Proteomes" id="UP000005237">
    <property type="component" value="Unassembled WGS sequence"/>
</dbReference>
<reference evidence="2" key="2">
    <citation type="submission" date="2022-06" db="UniProtKB">
        <authorList>
            <consortium name="EnsemblMetazoa"/>
        </authorList>
    </citation>
    <scope>IDENTIFICATION</scope>
    <source>
        <strain evidence="2">DF5081</strain>
    </source>
</reference>
<keyword evidence="3" id="KW-1185">Reference proteome</keyword>
<evidence type="ECO:0000256" key="1">
    <source>
        <dbReference type="SAM" id="MobiDB-lite"/>
    </source>
</evidence>
<name>A0A8R1EU32_CAEJA</name>
<feature type="compositionally biased region" description="Basic and acidic residues" evidence="1">
    <location>
        <begin position="12"/>
        <end position="38"/>
    </location>
</feature>
<evidence type="ECO:0000313" key="2">
    <source>
        <dbReference type="EnsemblMetazoa" id="CJA42145b.1"/>
    </source>
</evidence>
<protein>
    <submittedName>
        <fullName evidence="2">Uncharacterized protein</fullName>
    </submittedName>
</protein>
<organism evidence="2 3">
    <name type="scientific">Caenorhabditis japonica</name>
    <dbReference type="NCBI Taxonomy" id="281687"/>
    <lineage>
        <taxon>Eukaryota</taxon>
        <taxon>Metazoa</taxon>
        <taxon>Ecdysozoa</taxon>
        <taxon>Nematoda</taxon>
        <taxon>Chromadorea</taxon>
        <taxon>Rhabditida</taxon>
        <taxon>Rhabditina</taxon>
        <taxon>Rhabditomorpha</taxon>
        <taxon>Rhabditoidea</taxon>
        <taxon>Rhabditidae</taxon>
        <taxon>Peloderinae</taxon>
        <taxon>Caenorhabditis</taxon>
    </lineage>
</organism>
<sequence length="274" mass="31141">KITENPLPQKIRVSEHVEKKEEKPITISVRDDVKEMPKASENVRIAKRRKKKEKKRRKTEGETSNEIKKKEEIKEISKKEKDAVEKQETPKRGRSGRKKMEQQQGQSITGIKRRSATITPEEPQVKKKSTLSINNQNKSFFPGLSDSDLISIPSSTAVVVDTELIAAENEHISIENLPKFAEKSDSQFASSIWNSPADAQLLEEVKKTASRKERKLFGVPLSNVSENKTMINVWVDNVDPNMSDKDVFSNDLRRMMAQDKKARIDGKAGYGVRQ</sequence>